<evidence type="ECO:0000256" key="2">
    <source>
        <dbReference type="ARBA" id="ARBA00001946"/>
    </source>
</evidence>
<evidence type="ECO:0000259" key="22">
    <source>
        <dbReference type="Pfam" id="PF02896"/>
    </source>
</evidence>
<dbReference type="InterPro" id="IPR050499">
    <property type="entry name" value="PEP-utilizing_PTS_enzyme"/>
</dbReference>
<feature type="active site" description="Proton donor" evidence="18">
    <location>
        <position position="482"/>
    </location>
</feature>
<protein>
    <recommendedName>
        <fullName evidence="7 17">Phosphoenolpyruvate-protein phosphotransferase</fullName>
        <ecNumber evidence="6 17">2.7.3.9</ecNumber>
    </recommendedName>
    <alternativeName>
        <fullName evidence="16 17">Phosphotransferase system, enzyme I</fullName>
    </alternativeName>
</protein>
<keyword evidence="24" id="KW-0670">Pyruvate</keyword>
<dbReference type="RefSeq" id="WP_085020848.1">
    <property type="nucleotide sequence ID" value="NZ_BMHD01000001.1"/>
</dbReference>
<evidence type="ECO:0000256" key="18">
    <source>
        <dbReference type="PIRSR" id="PIRSR000732-1"/>
    </source>
</evidence>
<dbReference type="SUPFAM" id="SSF51621">
    <property type="entry name" value="Phosphoenolpyruvate/pyruvate domain"/>
    <property type="match status" value="1"/>
</dbReference>
<feature type="binding site" evidence="20">
    <location>
        <position position="435"/>
    </location>
    <ligand>
        <name>Mg(2+)</name>
        <dbReference type="ChEBI" id="CHEBI:18420"/>
    </ligand>
</feature>
<feature type="binding site" evidence="19">
    <location>
        <begin position="434"/>
        <end position="435"/>
    </location>
    <ligand>
        <name>phosphoenolpyruvate</name>
        <dbReference type="ChEBI" id="CHEBI:58702"/>
    </ligand>
</feature>
<evidence type="ECO:0000256" key="19">
    <source>
        <dbReference type="PIRSR" id="PIRSR000732-2"/>
    </source>
</evidence>
<evidence type="ECO:0000256" key="8">
    <source>
        <dbReference type="ARBA" id="ARBA00022448"/>
    </source>
</evidence>
<comment type="cofactor">
    <cofactor evidence="2 17 20">
        <name>Mg(2+)</name>
        <dbReference type="ChEBI" id="CHEBI:18420"/>
    </cofactor>
</comment>
<dbReference type="PIRSF" id="PIRSF000732">
    <property type="entry name" value="PTS_enzyme_I"/>
    <property type="match status" value="1"/>
</dbReference>
<feature type="domain" description="Phosphotransferase system enzyme I N-terminal" evidence="23">
    <location>
        <begin position="6"/>
        <end position="122"/>
    </location>
</feature>
<dbReference type="Pfam" id="PF02896">
    <property type="entry name" value="PEP-utilizers_C"/>
    <property type="match status" value="1"/>
</dbReference>
<dbReference type="InterPro" id="IPR040442">
    <property type="entry name" value="Pyrv_kinase-like_dom_sf"/>
</dbReference>
<feature type="binding site" evidence="20">
    <location>
        <position position="411"/>
    </location>
    <ligand>
        <name>Mg(2+)</name>
        <dbReference type="ChEBI" id="CHEBI:18420"/>
    </ligand>
</feature>
<comment type="similarity">
    <text evidence="5 17">Belongs to the PEP-utilizing enzyme family.</text>
</comment>
<evidence type="ECO:0000256" key="11">
    <source>
        <dbReference type="ARBA" id="ARBA00022679"/>
    </source>
</evidence>
<evidence type="ECO:0000256" key="6">
    <source>
        <dbReference type="ARBA" id="ARBA00012232"/>
    </source>
</evidence>
<dbReference type="InterPro" id="IPR006318">
    <property type="entry name" value="PTS_EI-like"/>
</dbReference>
<dbReference type="SUPFAM" id="SSF52009">
    <property type="entry name" value="Phosphohistidine domain"/>
    <property type="match status" value="1"/>
</dbReference>
<evidence type="ECO:0000313" key="24">
    <source>
        <dbReference type="EMBL" id="ARJ06710.1"/>
    </source>
</evidence>
<dbReference type="GO" id="GO:0016301">
    <property type="term" value="F:kinase activity"/>
    <property type="evidence" value="ECO:0007669"/>
    <property type="project" value="UniProtKB-KW"/>
</dbReference>
<dbReference type="InterPro" id="IPR015813">
    <property type="entry name" value="Pyrv/PenolPyrv_kinase-like_dom"/>
</dbReference>
<gene>
    <name evidence="24" type="ORF">B5808_16880</name>
</gene>
<accession>A0A1X9LXD2</accession>
<evidence type="ECO:0000256" key="12">
    <source>
        <dbReference type="ARBA" id="ARBA00022683"/>
    </source>
</evidence>
<feature type="active site" description="Tele-phosphohistidine intermediate" evidence="18">
    <location>
        <position position="185"/>
    </location>
</feature>
<organism evidence="24 25">
    <name type="scientific">Cnuibacter physcomitrellae</name>
    <dbReference type="NCBI Taxonomy" id="1619308"/>
    <lineage>
        <taxon>Bacteria</taxon>
        <taxon>Bacillati</taxon>
        <taxon>Actinomycetota</taxon>
        <taxon>Actinomycetes</taxon>
        <taxon>Micrococcales</taxon>
        <taxon>Microbacteriaceae</taxon>
        <taxon>Cnuibacter</taxon>
    </lineage>
</organism>
<reference evidence="24 25" key="1">
    <citation type="submission" date="2017-04" db="EMBL/GenBank/DDBJ databases">
        <authorList>
            <person name="Afonso C.L."/>
            <person name="Miller P.J."/>
            <person name="Scott M.A."/>
            <person name="Spackman E."/>
            <person name="Goraichik I."/>
            <person name="Dimitrov K.M."/>
            <person name="Suarez D.L."/>
            <person name="Swayne D.E."/>
        </authorList>
    </citation>
    <scope>NUCLEOTIDE SEQUENCE [LARGE SCALE GENOMIC DNA]</scope>
    <source>
        <strain evidence="25">XA(T)</strain>
    </source>
</reference>
<dbReference type="Proteomes" id="UP000192775">
    <property type="component" value="Chromosome"/>
</dbReference>
<dbReference type="NCBIfam" id="TIGR01417">
    <property type="entry name" value="PTS_I_fam"/>
    <property type="match status" value="1"/>
</dbReference>
<dbReference type="EC" id="2.7.3.9" evidence="6 17"/>
<evidence type="ECO:0000256" key="9">
    <source>
        <dbReference type="ARBA" id="ARBA00022490"/>
    </source>
</evidence>
<dbReference type="Pfam" id="PF00391">
    <property type="entry name" value="PEP-utilizers"/>
    <property type="match status" value="1"/>
</dbReference>
<dbReference type="KEGG" id="cphy:B5808_16880"/>
<dbReference type="GO" id="GO:0005737">
    <property type="term" value="C:cytoplasm"/>
    <property type="evidence" value="ECO:0007669"/>
    <property type="project" value="UniProtKB-SubCell"/>
</dbReference>
<dbReference type="Gene3D" id="3.20.20.60">
    <property type="entry name" value="Phosphoenolpyruvate-binding domains"/>
    <property type="match status" value="1"/>
</dbReference>
<dbReference type="GO" id="GO:0008965">
    <property type="term" value="F:phosphoenolpyruvate-protein phosphotransferase activity"/>
    <property type="evidence" value="ECO:0007669"/>
    <property type="project" value="UniProtKB-EC"/>
</dbReference>
<dbReference type="STRING" id="1619308.B5808_16880"/>
<evidence type="ECO:0000256" key="10">
    <source>
        <dbReference type="ARBA" id="ARBA00022597"/>
    </source>
</evidence>
<evidence type="ECO:0000256" key="14">
    <source>
        <dbReference type="ARBA" id="ARBA00022777"/>
    </source>
</evidence>
<dbReference type="PROSITE" id="PS00370">
    <property type="entry name" value="PEP_ENZYMES_PHOS_SITE"/>
    <property type="match status" value="1"/>
</dbReference>
<evidence type="ECO:0000259" key="23">
    <source>
        <dbReference type="Pfam" id="PF05524"/>
    </source>
</evidence>
<feature type="domain" description="PEP-utilising enzyme C-terminal" evidence="22">
    <location>
        <begin position="247"/>
        <end position="520"/>
    </location>
</feature>
<dbReference type="PANTHER" id="PTHR46244">
    <property type="entry name" value="PHOSPHOENOLPYRUVATE-PROTEIN PHOSPHOTRANSFERASE"/>
    <property type="match status" value="1"/>
</dbReference>
<dbReference type="GO" id="GO:0009401">
    <property type="term" value="P:phosphoenolpyruvate-dependent sugar phosphotransferase system"/>
    <property type="evidence" value="ECO:0007669"/>
    <property type="project" value="UniProtKB-KW"/>
</dbReference>
<comment type="catalytic activity">
    <reaction evidence="1 17">
        <text>L-histidyl-[protein] + phosphoenolpyruvate = N(pros)-phospho-L-histidyl-[protein] + pyruvate</text>
        <dbReference type="Rhea" id="RHEA:23880"/>
        <dbReference type="Rhea" id="RHEA-COMP:9745"/>
        <dbReference type="Rhea" id="RHEA-COMP:9746"/>
        <dbReference type="ChEBI" id="CHEBI:15361"/>
        <dbReference type="ChEBI" id="CHEBI:29979"/>
        <dbReference type="ChEBI" id="CHEBI:58702"/>
        <dbReference type="ChEBI" id="CHEBI:64837"/>
        <dbReference type="EC" id="2.7.3.9"/>
    </reaction>
</comment>
<dbReference type="InterPro" id="IPR023151">
    <property type="entry name" value="PEP_util_CS"/>
</dbReference>
<evidence type="ECO:0000256" key="7">
    <source>
        <dbReference type="ARBA" id="ARBA00016544"/>
    </source>
</evidence>
<keyword evidence="8 17" id="KW-0813">Transport</keyword>
<evidence type="ECO:0000256" key="15">
    <source>
        <dbReference type="ARBA" id="ARBA00022842"/>
    </source>
</evidence>
<proteinExistence type="inferred from homology"/>
<evidence type="ECO:0000256" key="16">
    <source>
        <dbReference type="ARBA" id="ARBA00033235"/>
    </source>
</evidence>
<keyword evidence="11 17" id="KW-0808">Transferase</keyword>
<comment type="subcellular location">
    <subcellularLocation>
        <location evidence="4 17">Cytoplasm</location>
    </subcellularLocation>
</comment>
<evidence type="ECO:0000256" key="4">
    <source>
        <dbReference type="ARBA" id="ARBA00004496"/>
    </source>
</evidence>
<dbReference type="InterPro" id="IPR008731">
    <property type="entry name" value="PTS_EIN"/>
</dbReference>
<dbReference type="PANTHER" id="PTHR46244:SF3">
    <property type="entry name" value="PHOSPHOENOLPYRUVATE-PROTEIN PHOSPHOTRANSFERASE"/>
    <property type="match status" value="1"/>
</dbReference>
<dbReference type="InterPro" id="IPR018274">
    <property type="entry name" value="PEP_util_AS"/>
</dbReference>
<name>A0A1X9LXD2_9MICO</name>
<dbReference type="EMBL" id="CP020715">
    <property type="protein sequence ID" value="ARJ06710.1"/>
    <property type="molecule type" value="Genomic_DNA"/>
</dbReference>
<dbReference type="InterPro" id="IPR024692">
    <property type="entry name" value="PTS_EI"/>
</dbReference>
<feature type="domain" description="PEP-utilising enzyme mobile" evidence="21">
    <location>
        <begin position="151"/>
        <end position="220"/>
    </location>
</feature>
<dbReference type="InterPro" id="IPR036637">
    <property type="entry name" value="Phosphohistidine_dom_sf"/>
</dbReference>
<keyword evidence="9 17" id="KW-0963">Cytoplasm</keyword>
<evidence type="ECO:0000256" key="13">
    <source>
        <dbReference type="ARBA" id="ARBA00022723"/>
    </source>
</evidence>
<evidence type="ECO:0000256" key="3">
    <source>
        <dbReference type="ARBA" id="ARBA00002728"/>
    </source>
</evidence>
<dbReference type="GO" id="GO:0046872">
    <property type="term" value="F:metal ion binding"/>
    <property type="evidence" value="ECO:0007669"/>
    <property type="project" value="UniProtKB-KW"/>
</dbReference>
<feature type="binding site" evidence="19">
    <location>
        <position position="445"/>
    </location>
    <ligand>
        <name>phosphoenolpyruvate</name>
        <dbReference type="ChEBI" id="CHEBI:58702"/>
    </ligand>
</feature>
<evidence type="ECO:0000256" key="20">
    <source>
        <dbReference type="PIRSR" id="PIRSR000732-3"/>
    </source>
</evidence>
<dbReference type="AlphaFoldDB" id="A0A1X9LXD2"/>
<evidence type="ECO:0000256" key="5">
    <source>
        <dbReference type="ARBA" id="ARBA00007837"/>
    </source>
</evidence>
<keyword evidence="25" id="KW-1185">Reference proteome</keyword>
<evidence type="ECO:0000256" key="17">
    <source>
        <dbReference type="PIRNR" id="PIRNR000732"/>
    </source>
</evidence>
<keyword evidence="15 17" id="KW-0460">Magnesium</keyword>
<feature type="binding site" evidence="19">
    <location>
        <position position="285"/>
    </location>
    <ligand>
        <name>phosphoenolpyruvate</name>
        <dbReference type="ChEBI" id="CHEBI:58702"/>
    </ligand>
</feature>
<dbReference type="InterPro" id="IPR036618">
    <property type="entry name" value="PtsI_HPr-bd_sf"/>
</dbReference>
<dbReference type="Gene3D" id="3.50.30.10">
    <property type="entry name" value="Phosphohistidine domain"/>
    <property type="match status" value="1"/>
</dbReference>
<dbReference type="SUPFAM" id="SSF47831">
    <property type="entry name" value="Enzyme I of the PEP:sugar phosphotransferase system HPr-binding (sub)domain"/>
    <property type="match status" value="1"/>
</dbReference>
<keyword evidence="14 17" id="KW-0418">Kinase</keyword>
<evidence type="ECO:0000313" key="25">
    <source>
        <dbReference type="Proteomes" id="UP000192775"/>
    </source>
</evidence>
<dbReference type="InterPro" id="IPR008279">
    <property type="entry name" value="PEP-util_enz_mobile_dom"/>
</dbReference>
<keyword evidence="10 17" id="KW-0762">Sugar transport</keyword>
<dbReference type="InterPro" id="IPR000121">
    <property type="entry name" value="PEP_util_C"/>
</dbReference>
<dbReference type="Pfam" id="PF05524">
    <property type="entry name" value="PEP-utilisers_N"/>
    <property type="match status" value="1"/>
</dbReference>
<sequence>MSTVLTGIGIGRGVAIAPAHLLLPAPEPPADEPAAANADAAIETVRSAFATVSTQLSEAAANAAEPLSSVLEATAMMALDPTLSDDAASRIRDGVGPVTAAAAAVEGVATQLEALGGYMAERATDLRGIRGRVVATLLGEDASSSAALATRSIVVADDLAPAQTSTLDLDLVAAIVLSAGGPTGHTAIIARQLGIPCVVQAVGALEVAEGTPLAVDAASGRVVVDPSAEQIADLQSSVDREAALAADTAPGATSDGHPVQLLANVGTEEDARRAAPTAEGVGLFRTEVLFLDQATAPDAQTQTALYAGVLEQFPGHKVVVRTLDAGADKPLAFLSQADEDNPALGIRGYRLVRTAEALIQEQIEALAAASRAVPGTELWAMTPMIATPAEAADFARRARAAGVATVGVMVEVPAAALKAADILAEVDFVSLGTNDLAQYTMASDRLRGELSDLLSIWQPAVLELVATTARAGLDAGKPVGVCGESAGDPLMALVLTGLGITSLSMAASALPAVRYAVRHHTREQCERIASAALSARTAEEAQRAAAGLVADDVRTVLGL</sequence>
<feature type="binding site" evidence="19">
    <location>
        <position position="321"/>
    </location>
    <ligand>
        <name>phosphoenolpyruvate</name>
        <dbReference type="ChEBI" id="CHEBI:58702"/>
    </ligand>
</feature>
<keyword evidence="12 17" id="KW-0598">Phosphotransferase system</keyword>
<evidence type="ECO:0000259" key="21">
    <source>
        <dbReference type="Pfam" id="PF00391"/>
    </source>
</evidence>
<dbReference type="PROSITE" id="PS00742">
    <property type="entry name" value="PEP_ENZYMES_2"/>
    <property type="match status" value="1"/>
</dbReference>
<evidence type="ECO:0000256" key="1">
    <source>
        <dbReference type="ARBA" id="ARBA00000683"/>
    </source>
</evidence>
<comment type="function">
    <text evidence="3 17">General (non sugar-specific) component of the phosphoenolpyruvate-dependent sugar phosphotransferase system (sugar PTS). This major carbohydrate active-transport system catalyzes the phosphorylation of incoming sugar substrates concomitantly with their translocation across the cell membrane. Enzyme I transfers the phosphoryl group from phosphoenolpyruvate (PEP) to the phosphoryl carrier protein (HPr).</text>
</comment>
<dbReference type="PRINTS" id="PR01736">
    <property type="entry name" value="PHPHTRNFRASE"/>
</dbReference>
<keyword evidence="13 17" id="KW-0479">Metal-binding</keyword>
<dbReference type="Gene3D" id="1.10.274.10">
    <property type="entry name" value="PtsI, HPr-binding domain"/>
    <property type="match status" value="1"/>
</dbReference>